<accession>A0A0E9UWA4</accession>
<sequence>MTVITLCTVVQFGVVPW</sequence>
<dbReference type="EMBL" id="GBXM01038475">
    <property type="protein sequence ID" value="JAH70102.1"/>
    <property type="molecule type" value="Transcribed_RNA"/>
</dbReference>
<reference evidence="1" key="2">
    <citation type="journal article" date="2015" name="Fish Shellfish Immunol.">
        <title>Early steps in the European eel (Anguilla anguilla)-Vibrio vulnificus interaction in the gills: Role of the RtxA13 toxin.</title>
        <authorList>
            <person name="Callol A."/>
            <person name="Pajuelo D."/>
            <person name="Ebbesson L."/>
            <person name="Teles M."/>
            <person name="MacKenzie S."/>
            <person name="Amaro C."/>
        </authorList>
    </citation>
    <scope>NUCLEOTIDE SEQUENCE</scope>
</reference>
<reference evidence="1" key="1">
    <citation type="submission" date="2014-11" db="EMBL/GenBank/DDBJ databases">
        <authorList>
            <person name="Amaro Gonzalez C."/>
        </authorList>
    </citation>
    <scope>NUCLEOTIDE SEQUENCE</scope>
</reference>
<dbReference type="EMBL" id="GBXM01051679">
    <property type="protein sequence ID" value="JAH56898.1"/>
    <property type="molecule type" value="Transcribed_RNA"/>
</dbReference>
<name>A0A0E9UWA4_ANGAN</name>
<evidence type="ECO:0000313" key="1">
    <source>
        <dbReference type="EMBL" id="JAH70102.1"/>
    </source>
</evidence>
<dbReference type="AlphaFoldDB" id="A0A0E9UWA4"/>
<protein>
    <submittedName>
        <fullName evidence="1">Uncharacterized protein</fullName>
    </submittedName>
</protein>
<organism evidence="1">
    <name type="scientific">Anguilla anguilla</name>
    <name type="common">European freshwater eel</name>
    <name type="synonym">Muraena anguilla</name>
    <dbReference type="NCBI Taxonomy" id="7936"/>
    <lineage>
        <taxon>Eukaryota</taxon>
        <taxon>Metazoa</taxon>
        <taxon>Chordata</taxon>
        <taxon>Craniata</taxon>
        <taxon>Vertebrata</taxon>
        <taxon>Euteleostomi</taxon>
        <taxon>Actinopterygii</taxon>
        <taxon>Neopterygii</taxon>
        <taxon>Teleostei</taxon>
        <taxon>Anguilliformes</taxon>
        <taxon>Anguillidae</taxon>
        <taxon>Anguilla</taxon>
    </lineage>
</organism>
<proteinExistence type="predicted"/>